<keyword evidence="5 10" id="KW-0067">ATP-binding</keyword>
<evidence type="ECO:0000256" key="11">
    <source>
        <dbReference type="SAM" id="Coils"/>
    </source>
</evidence>
<dbReference type="PRINTS" id="PR00380">
    <property type="entry name" value="KINESINHEAVY"/>
</dbReference>
<keyword evidence="8" id="KW-0206">Cytoskeleton</keyword>
<dbReference type="GO" id="GO:0005875">
    <property type="term" value="C:microtubule associated complex"/>
    <property type="evidence" value="ECO:0007669"/>
    <property type="project" value="TreeGrafter"/>
</dbReference>
<dbReference type="SUPFAM" id="SSF52540">
    <property type="entry name" value="P-loop containing nucleoside triphosphate hydrolases"/>
    <property type="match status" value="1"/>
</dbReference>
<evidence type="ECO:0000256" key="9">
    <source>
        <dbReference type="ARBA" id="ARBA00034704"/>
    </source>
</evidence>
<dbReference type="GO" id="GO:0005524">
    <property type="term" value="F:ATP binding"/>
    <property type="evidence" value="ECO:0007669"/>
    <property type="project" value="UniProtKB-UniRule"/>
</dbReference>
<dbReference type="InterPro" id="IPR001752">
    <property type="entry name" value="Kinesin_motor_dom"/>
</dbReference>
<evidence type="ECO:0000259" key="13">
    <source>
        <dbReference type="PROSITE" id="PS50067"/>
    </source>
</evidence>
<gene>
    <name evidence="14" type="ORF">PHAECO_LOCUS11913</name>
</gene>
<evidence type="ECO:0000256" key="2">
    <source>
        <dbReference type="ARBA" id="ARBA00022490"/>
    </source>
</evidence>
<feature type="region of interest" description="Disordered" evidence="12">
    <location>
        <begin position="1094"/>
        <end position="1135"/>
    </location>
</feature>
<accession>A0A9N9SME5</accession>
<name>A0A9N9SME5_PHACE</name>
<dbReference type="InterPro" id="IPR036961">
    <property type="entry name" value="Kinesin_motor_dom_sf"/>
</dbReference>
<reference evidence="14" key="2">
    <citation type="submission" date="2022-10" db="EMBL/GenBank/DDBJ databases">
        <authorList>
            <consortium name="ENA_rothamsted_submissions"/>
            <consortium name="culmorum"/>
            <person name="King R."/>
        </authorList>
    </citation>
    <scope>NUCLEOTIDE SEQUENCE</scope>
</reference>
<dbReference type="GO" id="GO:0008017">
    <property type="term" value="F:microtubule binding"/>
    <property type="evidence" value="ECO:0007669"/>
    <property type="project" value="InterPro"/>
</dbReference>
<dbReference type="Pfam" id="PF25764">
    <property type="entry name" value="KIF21A_4th"/>
    <property type="match status" value="1"/>
</dbReference>
<dbReference type="FunFam" id="3.40.850.10:FF:000019">
    <property type="entry name" value="Kinesin-like protein KIN-5D"/>
    <property type="match status" value="1"/>
</dbReference>
<dbReference type="PANTHER" id="PTHR47969:SF15">
    <property type="entry name" value="CHROMOSOME-ASSOCIATED KINESIN KIF4A-RELATED"/>
    <property type="match status" value="1"/>
</dbReference>
<evidence type="ECO:0000256" key="1">
    <source>
        <dbReference type="ARBA" id="ARBA00004245"/>
    </source>
</evidence>
<evidence type="ECO:0000313" key="15">
    <source>
        <dbReference type="Proteomes" id="UP001153737"/>
    </source>
</evidence>
<comment type="similarity">
    <text evidence="9">Belongs to the TRAFAC class myosin-kinesin ATPase superfamily. Kinesin family. KIN-5/BimC subfamily.</text>
</comment>
<evidence type="ECO:0000256" key="8">
    <source>
        <dbReference type="ARBA" id="ARBA00023212"/>
    </source>
</evidence>
<feature type="coiled-coil region" evidence="11">
    <location>
        <begin position="555"/>
        <end position="613"/>
    </location>
</feature>
<dbReference type="OrthoDB" id="3176171at2759"/>
<dbReference type="SMART" id="SM00129">
    <property type="entry name" value="KISc"/>
    <property type="match status" value="1"/>
</dbReference>
<dbReference type="Proteomes" id="UP001153737">
    <property type="component" value="Chromosome 8"/>
</dbReference>
<dbReference type="Gene3D" id="3.40.850.10">
    <property type="entry name" value="Kinesin motor domain"/>
    <property type="match status" value="1"/>
</dbReference>
<dbReference type="GO" id="GO:0007018">
    <property type="term" value="P:microtubule-based movement"/>
    <property type="evidence" value="ECO:0007669"/>
    <property type="project" value="InterPro"/>
</dbReference>
<dbReference type="InterPro" id="IPR019821">
    <property type="entry name" value="Kinesin_motor_CS"/>
</dbReference>
<dbReference type="AlphaFoldDB" id="A0A9N9SME5"/>
<keyword evidence="15" id="KW-1185">Reference proteome</keyword>
<feature type="compositionally biased region" description="Basic and acidic residues" evidence="12">
    <location>
        <begin position="1103"/>
        <end position="1115"/>
    </location>
</feature>
<evidence type="ECO:0000256" key="12">
    <source>
        <dbReference type="SAM" id="MobiDB-lite"/>
    </source>
</evidence>
<dbReference type="GO" id="GO:0007052">
    <property type="term" value="P:mitotic spindle organization"/>
    <property type="evidence" value="ECO:0007669"/>
    <property type="project" value="TreeGrafter"/>
</dbReference>
<keyword evidence="6 11" id="KW-0175">Coiled coil</keyword>
<keyword evidence="7 10" id="KW-0505">Motor protein</keyword>
<dbReference type="GO" id="GO:0005874">
    <property type="term" value="C:microtubule"/>
    <property type="evidence" value="ECO:0007669"/>
    <property type="project" value="UniProtKB-KW"/>
</dbReference>
<dbReference type="InterPro" id="IPR027417">
    <property type="entry name" value="P-loop_NTPase"/>
</dbReference>
<dbReference type="Pfam" id="PF00225">
    <property type="entry name" value="Kinesin"/>
    <property type="match status" value="1"/>
</dbReference>
<keyword evidence="4 10" id="KW-0547">Nucleotide-binding</keyword>
<proteinExistence type="inferred from homology"/>
<feature type="coiled-coil region" evidence="11">
    <location>
        <begin position="344"/>
        <end position="433"/>
    </location>
</feature>
<evidence type="ECO:0000256" key="3">
    <source>
        <dbReference type="ARBA" id="ARBA00022701"/>
    </source>
</evidence>
<feature type="domain" description="Kinesin motor" evidence="13">
    <location>
        <begin position="9"/>
        <end position="336"/>
    </location>
</feature>
<keyword evidence="3" id="KW-0493">Microtubule</keyword>
<evidence type="ECO:0000256" key="6">
    <source>
        <dbReference type="ARBA" id="ARBA00023054"/>
    </source>
</evidence>
<feature type="binding site" evidence="10">
    <location>
        <begin position="90"/>
        <end position="97"/>
    </location>
    <ligand>
        <name>ATP</name>
        <dbReference type="ChEBI" id="CHEBI:30616"/>
    </ligand>
</feature>
<evidence type="ECO:0000313" key="14">
    <source>
        <dbReference type="EMBL" id="CAG9824932.1"/>
    </source>
</evidence>
<sequence>MSDNSDNVSVRVAVRVRPLVQSEIERGCKDILDVIEDNEQIIIHSLGSKAFTFNYVLSSKSEQDQLYDRCVQPLIGNLFKGYNLTIMAYGQTGSGKTHSMGTAYSGAGQMGVIPRAISEIFDTVKDNFSIDFDITVSFMELYQEVLYDLLSGKPRDQCVVELREDPVKGILIPGLSELPVKSAEEVLAILQKGSAGRATGCTAMNSQSSRSHAIFTVNMSMTNKENRKEYKVSKLHLVDLAGSERPKKTGAVGSTFKEGVLINKGLFVLGNVISCLGDEKTQNGFIPYRDSNLTRLLKDSLGGNSITLMIACVSPADYNIDETLSTLRYADRARKIRNKPIVNQDAKVAEINELKQTIRQLRLQILGQGGPMVCPAEIELLKKEILECKLKIRELTVQLSAVLLENTGLHEKITILQNANDLLSQKIGELKDQYDVTFSNISMALEKNDAVSVKENLEKLQLIQSQFVDIDNERKKTEVEIRDHENFFNKPLISSVSNNVGESSKEIEDKHETHTTRQMNLNQQLSDIQKQLVLKESLAKQLSTNNQYIVDYQALTDHEAKIANLEKEKEELLRQLKTIGVSGKKSEQYRKRVQELESQLTEFKKKVQELARLIKLKANDELRITKLNQDILQMKQTKVKLVRTMRDESEKFRQWKMQKERECQRLKQQDRKKDNELVKMKVMHDKQQVVFKARVEQAEAVNKRLKNLLALRQQALDAKNTGKADKVEPWLKREYELYMNLVEAEATLNVLLEDRAVLMQQLNELKNAPDSENSEECKSIEEDLELRSAQIHDLQQKLSDSDEEHRSKPFWEKFQTMGEAKFGMKFVCLKAADVHRERVQMQTKLSEWEDMYNEAQEKNKHQEKCLKEKDEKCAQNLVDLQREYEEKIAILLRRIRGSCDENDEASTYSIQQKKIDQMEEEITLLKEEKMALEVSNKELNERIKFFQKLSAEHRNTMHTPVAVKQEKILHEKTQNIKISAPKDGVNDVTFVKVDDLDNSLSDIDDDLENDPDWRKTPLAKRLLEEKKKFTFVRSALDFDEDERTNRAPKRSSDGGCYCKTNCTTGRCGCKKFGGKCGTGCKCSETMCANRDAASSSSLDASGEEFKKPSIEELPKKRDKKGGTRCIQGDSRWMTH</sequence>
<organism evidence="14 15">
    <name type="scientific">Phaedon cochleariae</name>
    <name type="common">Mustard beetle</name>
    <dbReference type="NCBI Taxonomy" id="80249"/>
    <lineage>
        <taxon>Eukaryota</taxon>
        <taxon>Metazoa</taxon>
        <taxon>Ecdysozoa</taxon>
        <taxon>Arthropoda</taxon>
        <taxon>Hexapoda</taxon>
        <taxon>Insecta</taxon>
        <taxon>Pterygota</taxon>
        <taxon>Neoptera</taxon>
        <taxon>Endopterygota</taxon>
        <taxon>Coleoptera</taxon>
        <taxon>Polyphaga</taxon>
        <taxon>Cucujiformia</taxon>
        <taxon>Chrysomeloidea</taxon>
        <taxon>Chrysomelidae</taxon>
        <taxon>Chrysomelinae</taxon>
        <taxon>Chrysomelini</taxon>
        <taxon>Phaedon</taxon>
    </lineage>
</organism>
<feature type="coiled-coil region" evidence="11">
    <location>
        <begin position="838"/>
        <end position="956"/>
    </location>
</feature>
<feature type="coiled-coil region" evidence="11">
    <location>
        <begin position="656"/>
        <end position="797"/>
    </location>
</feature>
<dbReference type="EMBL" id="OU896714">
    <property type="protein sequence ID" value="CAG9824932.1"/>
    <property type="molecule type" value="Genomic_DNA"/>
</dbReference>
<protein>
    <recommendedName>
        <fullName evidence="13">Kinesin motor domain-containing protein</fullName>
    </recommendedName>
</protein>
<dbReference type="GO" id="GO:0051231">
    <property type="term" value="P:spindle elongation"/>
    <property type="evidence" value="ECO:0007669"/>
    <property type="project" value="TreeGrafter"/>
</dbReference>
<keyword evidence="2" id="KW-0963">Cytoplasm</keyword>
<dbReference type="InterPro" id="IPR027640">
    <property type="entry name" value="Kinesin-like_fam"/>
</dbReference>
<evidence type="ECO:0000256" key="10">
    <source>
        <dbReference type="PROSITE-ProRule" id="PRU00283"/>
    </source>
</evidence>
<evidence type="ECO:0000256" key="7">
    <source>
        <dbReference type="ARBA" id="ARBA00023175"/>
    </source>
</evidence>
<dbReference type="GO" id="GO:0003777">
    <property type="term" value="F:microtubule motor activity"/>
    <property type="evidence" value="ECO:0007669"/>
    <property type="project" value="InterPro"/>
</dbReference>
<evidence type="ECO:0000256" key="4">
    <source>
        <dbReference type="ARBA" id="ARBA00022741"/>
    </source>
</evidence>
<dbReference type="PROSITE" id="PS00411">
    <property type="entry name" value="KINESIN_MOTOR_1"/>
    <property type="match status" value="1"/>
</dbReference>
<dbReference type="PANTHER" id="PTHR47969">
    <property type="entry name" value="CHROMOSOME-ASSOCIATED KINESIN KIF4A-RELATED"/>
    <property type="match status" value="1"/>
</dbReference>
<comment type="subcellular location">
    <subcellularLocation>
        <location evidence="1">Cytoplasm</location>
        <location evidence="1">Cytoskeleton</location>
    </subcellularLocation>
</comment>
<evidence type="ECO:0000256" key="5">
    <source>
        <dbReference type="ARBA" id="ARBA00022840"/>
    </source>
</evidence>
<dbReference type="PROSITE" id="PS50067">
    <property type="entry name" value="KINESIN_MOTOR_2"/>
    <property type="match status" value="1"/>
</dbReference>
<reference evidence="14" key="1">
    <citation type="submission" date="2022-01" db="EMBL/GenBank/DDBJ databases">
        <authorList>
            <person name="King R."/>
        </authorList>
    </citation>
    <scope>NUCLEOTIDE SEQUENCE</scope>
</reference>